<sequence>MSNLQMSNDIADSNQRAENVSPNNEFHSYNGNEASNLPTVITTEKDSKEKSNLPSFDASSDRIVKWDKPSDPGNPKDWPMTRKWAATTVVSAFAFISPVASSMVAPALEDIGRDLNVHSSAVRALMLSIFLLAYALGPLVVGPLSELYGRVPVLQLSNLFFLIFNLACGFAQTGTQMIVCRFFAGLGGSAPLSIGGGVLADCWHAEQRGRAIAIYSLAPLLGPAVGPIAGAFITGNTTWRWIFWASSLLCLAIQLVGLLFLQETYAPILLEKKAQNLRKETGDDSWYVDVPRVTAVNWLSNVRVSIARPFIMLATQPIIIVIAIYMAYLYGLTYLVLSSFPGLFTNPAYYNMSTEMGGLNYIALGLGYLMGAEMTARINDFTYNRLKRRNNNVGIPEFRAPVMIPCSILLPIGFFWYGWTAQTHQHWILPDIGAFFIAMGTVSGIQTMQSYVVDAYTRYAASGMAAVLVLRSLAGFGFPLFAPAMYNALGYSWGNSLLAFVAIALGVPAPYLLWKYGEALRAKSKFAAGDLTVG</sequence>
<organism evidence="8 9">
    <name type="scientific">Sclerotinia sclerotiorum (strain ATCC 18683 / 1980 / Ss-1)</name>
    <name type="common">White mold</name>
    <name type="synonym">Whetzelinia sclerotiorum</name>
    <dbReference type="NCBI Taxonomy" id="665079"/>
    <lineage>
        <taxon>Eukaryota</taxon>
        <taxon>Fungi</taxon>
        <taxon>Dikarya</taxon>
        <taxon>Ascomycota</taxon>
        <taxon>Pezizomycotina</taxon>
        <taxon>Leotiomycetes</taxon>
        <taxon>Helotiales</taxon>
        <taxon>Sclerotiniaceae</taxon>
        <taxon>Sclerotinia</taxon>
    </lineage>
</organism>
<evidence type="ECO:0000313" key="9">
    <source>
        <dbReference type="Proteomes" id="UP000177798"/>
    </source>
</evidence>
<gene>
    <name evidence="8" type="ORF">sscle_05g047210</name>
</gene>
<dbReference type="Pfam" id="PF07690">
    <property type="entry name" value="MFS_1"/>
    <property type="match status" value="1"/>
</dbReference>
<proteinExistence type="predicted"/>
<dbReference type="KEGG" id="ssl:SS1G_05793"/>
<feature type="transmembrane region" description="Helical" evidence="6">
    <location>
        <begin position="212"/>
        <end position="235"/>
    </location>
</feature>
<feature type="transmembrane region" description="Helical" evidence="6">
    <location>
        <begin position="425"/>
        <end position="447"/>
    </location>
</feature>
<feature type="transmembrane region" description="Helical" evidence="6">
    <location>
        <begin position="459"/>
        <end position="481"/>
    </location>
</feature>
<feature type="domain" description="Major facilitator superfamily (MFS) profile" evidence="7">
    <location>
        <begin position="86"/>
        <end position="521"/>
    </location>
</feature>
<dbReference type="PANTHER" id="PTHR23502:SF60">
    <property type="entry name" value="MAJOR FACILITATOR SUPERFAMILY (MFS) PROFILE DOMAIN-CONTAINING PROTEIN-RELATED"/>
    <property type="match status" value="1"/>
</dbReference>
<feature type="transmembrane region" description="Helical" evidence="6">
    <location>
        <begin position="318"/>
        <end position="337"/>
    </location>
</feature>
<keyword evidence="3 6" id="KW-1133">Transmembrane helix</keyword>
<keyword evidence="4 6" id="KW-0472">Membrane</keyword>
<dbReference type="Gene3D" id="1.20.1250.20">
    <property type="entry name" value="MFS general substrate transporter like domains"/>
    <property type="match status" value="1"/>
</dbReference>
<feature type="transmembrane region" description="Helical" evidence="6">
    <location>
        <begin position="398"/>
        <end position="419"/>
    </location>
</feature>
<dbReference type="GO" id="GO:0022857">
    <property type="term" value="F:transmembrane transporter activity"/>
    <property type="evidence" value="ECO:0007669"/>
    <property type="project" value="InterPro"/>
</dbReference>
<feature type="compositionally biased region" description="Polar residues" evidence="5">
    <location>
        <begin position="1"/>
        <end position="42"/>
    </location>
</feature>
<feature type="transmembrane region" description="Helical" evidence="6">
    <location>
        <begin position="241"/>
        <end position="261"/>
    </location>
</feature>
<dbReference type="EMBL" id="CP017818">
    <property type="protein sequence ID" value="APA09951.1"/>
    <property type="molecule type" value="Genomic_DNA"/>
</dbReference>
<dbReference type="VEuPathDB" id="FungiDB:sscle_05g047210"/>
<dbReference type="InterPro" id="IPR020846">
    <property type="entry name" value="MFS_dom"/>
</dbReference>
<feature type="transmembrane region" description="Helical" evidence="6">
    <location>
        <begin position="84"/>
        <end position="108"/>
    </location>
</feature>
<dbReference type="PANTHER" id="PTHR23502">
    <property type="entry name" value="MAJOR FACILITATOR SUPERFAMILY"/>
    <property type="match status" value="1"/>
</dbReference>
<dbReference type="InterPro" id="IPR011701">
    <property type="entry name" value="MFS"/>
</dbReference>
<feature type="transmembrane region" description="Helical" evidence="6">
    <location>
        <begin position="120"/>
        <end position="141"/>
    </location>
</feature>
<evidence type="ECO:0000256" key="1">
    <source>
        <dbReference type="ARBA" id="ARBA00004141"/>
    </source>
</evidence>
<accession>A0A1D9Q4U8</accession>
<dbReference type="OrthoDB" id="6770063at2759"/>
<feature type="transmembrane region" description="Helical" evidence="6">
    <location>
        <begin position="178"/>
        <end position="200"/>
    </location>
</feature>
<dbReference type="GO" id="GO:0016020">
    <property type="term" value="C:membrane"/>
    <property type="evidence" value="ECO:0007669"/>
    <property type="project" value="UniProtKB-SubCell"/>
</dbReference>
<evidence type="ECO:0000256" key="3">
    <source>
        <dbReference type="ARBA" id="ARBA00022989"/>
    </source>
</evidence>
<dbReference type="Proteomes" id="UP000177798">
    <property type="component" value="Chromosome 5"/>
</dbReference>
<dbReference type="PROSITE" id="PS50850">
    <property type="entry name" value="MFS"/>
    <property type="match status" value="1"/>
</dbReference>
<dbReference type="RefSeq" id="XP_001592871.1">
    <property type="nucleotide sequence ID" value="XM_001592821.1"/>
</dbReference>
<dbReference type="InterPro" id="IPR036259">
    <property type="entry name" value="MFS_trans_sf"/>
</dbReference>
<evidence type="ECO:0000256" key="5">
    <source>
        <dbReference type="SAM" id="MobiDB-lite"/>
    </source>
</evidence>
<evidence type="ECO:0000256" key="4">
    <source>
        <dbReference type="ARBA" id="ARBA00023136"/>
    </source>
</evidence>
<reference evidence="9" key="1">
    <citation type="journal article" date="2017" name="Genome Biol. Evol.">
        <title>The complete genome sequence of the phytopathogenic fungus Sclerotinia sclerotiorum reveals insights into the genome architecture of broad host range pathogens.</title>
        <authorList>
            <person name="Derbyshire M."/>
            <person name="Denton-Giles M."/>
            <person name="Hegedus D."/>
            <person name="Seifbarghy S."/>
            <person name="Rollins J."/>
            <person name="van Kan J."/>
            <person name="Seidl M.F."/>
            <person name="Faino L."/>
            <person name="Mbengue M."/>
            <person name="Navaud O."/>
            <person name="Raffaele S."/>
            <person name="Hammond-Kosack K."/>
            <person name="Heard S."/>
            <person name="Oliver R."/>
        </authorList>
    </citation>
    <scope>NUCLEOTIDE SEQUENCE [LARGE SCALE GENOMIC DNA]</scope>
    <source>
        <strain evidence="9">ATCC 18683 / 1980 / Ss-1</strain>
    </source>
</reference>
<dbReference type="FunFam" id="1.20.1250.20:FF:000011">
    <property type="entry name" value="MFS multidrug transporter, putative"/>
    <property type="match status" value="1"/>
</dbReference>
<evidence type="ECO:0000256" key="6">
    <source>
        <dbReference type="SAM" id="Phobius"/>
    </source>
</evidence>
<keyword evidence="2 6" id="KW-0812">Transmembrane</keyword>
<evidence type="ECO:0000313" key="8">
    <source>
        <dbReference type="EMBL" id="APA09951.1"/>
    </source>
</evidence>
<comment type="subcellular location">
    <subcellularLocation>
        <location evidence="1">Membrane</location>
        <topology evidence="1">Multi-pass membrane protein</topology>
    </subcellularLocation>
</comment>
<dbReference type="CDD" id="cd17323">
    <property type="entry name" value="MFS_Tpo1_MDR_like"/>
    <property type="match status" value="1"/>
</dbReference>
<feature type="transmembrane region" description="Helical" evidence="6">
    <location>
        <begin position="357"/>
        <end position="378"/>
    </location>
</feature>
<evidence type="ECO:0000259" key="7">
    <source>
        <dbReference type="PROSITE" id="PS50850"/>
    </source>
</evidence>
<protein>
    <recommendedName>
        <fullName evidence="7">Major facilitator superfamily (MFS) profile domain-containing protein</fullName>
    </recommendedName>
</protein>
<feature type="transmembrane region" description="Helical" evidence="6">
    <location>
        <begin position="153"/>
        <end position="172"/>
    </location>
</feature>
<feature type="region of interest" description="Disordered" evidence="5">
    <location>
        <begin position="1"/>
        <end position="56"/>
    </location>
</feature>
<dbReference type="SUPFAM" id="SSF103473">
    <property type="entry name" value="MFS general substrate transporter"/>
    <property type="match status" value="1"/>
</dbReference>
<feature type="transmembrane region" description="Helical" evidence="6">
    <location>
        <begin position="493"/>
        <end position="514"/>
    </location>
</feature>
<dbReference type="AlphaFoldDB" id="A0A1D9Q4U8"/>
<evidence type="ECO:0000256" key="2">
    <source>
        <dbReference type="ARBA" id="ARBA00022692"/>
    </source>
</evidence>
<name>A0A1D9Q4U8_SCLS1</name>
<dbReference type="OMA" id="IARPFIM"/>